<feature type="domain" description="Type II secretion system protein GspF" evidence="8">
    <location>
        <begin position="69"/>
        <end position="189"/>
    </location>
</feature>
<keyword evidence="3" id="KW-1003">Cell membrane</keyword>
<gene>
    <name evidence="9" type="ordered locus">Caul_2090</name>
</gene>
<evidence type="ECO:0000256" key="7">
    <source>
        <dbReference type="SAM" id="Phobius"/>
    </source>
</evidence>
<keyword evidence="4 7" id="KW-0812">Transmembrane</keyword>
<dbReference type="InterPro" id="IPR003004">
    <property type="entry name" value="GspF/PilC"/>
</dbReference>
<dbReference type="Gene3D" id="1.20.81.30">
    <property type="entry name" value="Type II secretion system (T2SS), domain F"/>
    <property type="match status" value="2"/>
</dbReference>
<evidence type="ECO:0000259" key="8">
    <source>
        <dbReference type="Pfam" id="PF00482"/>
    </source>
</evidence>
<comment type="similarity">
    <text evidence="2">Belongs to the GSP F family.</text>
</comment>
<evidence type="ECO:0000256" key="6">
    <source>
        <dbReference type="ARBA" id="ARBA00023136"/>
    </source>
</evidence>
<dbReference type="GO" id="GO:0015628">
    <property type="term" value="P:protein secretion by the type II secretion system"/>
    <property type="evidence" value="ECO:0007669"/>
    <property type="project" value="TreeGrafter"/>
</dbReference>
<proteinExistence type="inferred from homology"/>
<protein>
    <submittedName>
        <fullName evidence="9">Type II secretion system protein</fullName>
    </submittedName>
</protein>
<dbReference type="PRINTS" id="PR00812">
    <property type="entry name" value="BCTERIALGSPF"/>
</dbReference>
<dbReference type="InterPro" id="IPR042094">
    <property type="entry name" value="T2SS_GspF_sf"/>
</dbReference>
<organism evidence="9">
    <name type="scientific">Caulobacter sp. (strain K31)</name>
    <dbReference type="NCBI Taxonomy" id="366602"/>
    <lineage>
        <taxon>Bacteria</taxon>
        <taxon>Pseudomonadati</taxon>
        <taxon>Pseudomonadota</taxon>
        <taxon>Alphaproteobacteria</taxon>
        <taxon>Caulobacterales</taxon>
        <taxon>Caulobacteraceae</taxon>
        <taxon>Caulobacter</taxon>
    </lineage>
</organism>
<dbReference type="PANTHER" id="PTHR30012:SF0">
    <property type="entry name" value="TYPE II SECRETION SYSTEM PROTEIN F-RELATED"/>
    <property type="match status" value="1"/>
</dbReference>
<dbReference type="PANTHER" id="PTHR30012">
    <property type="entry name" value="GENERAL SECRETION PATHWAY PROTEIN"/>
    <property type="match status" value="1"/>
</dbReference>
<dbReference type="eggNOG" id="COG1459">
    <property type="taxonomic scope" value="Bacteria"/>
</dbReference>
<dbReference type="OrthoDB" id="9805682at2"/>
<feature type="transmembrane region" description="Helical" evidence="7">
    <location>
        <begin position="167"/>
        <end position="188"/>
    </location>
</feature>
<keyword evidence="5 7" id="KW-1133">Transmembrane helix</keyword>
<dbReference type="Pfam" id="PF00482">
    <property type="entry name" value="T2SSF"/>
    <property type="match status" value="2"/>
</dbReference>
<evidence type="ECO:0000313" key="9">
    <source>
        <dbReference type="EMBL" id="ABZ71218.1"/>
    </source>
</evidence>
<sequence length="402" mass="41830">MATFNYRAVTATGEVRSGLLLGASRGEAMERLRRSGLTPIDANEVVTKPTKPRSGGAAVRRAVVNAIGELAVLLGAGLSLDRALAVCVENATNPTLKAALAQVQKRVREGAPLSRAMTEAGGLFSPMAAAMVEAGEADGRLSVALSRLGETLDRAEALRQVVSSSMIYPAMLTVVTGGVILMMLLFVVPQFEGLFADSPTQLPLATRMVMGASHLTRAYGLAILLGGGVTGVAVWRWFRRPAMRLALDRFLLTVPRLGPLIKVAETSRFARVLGSLVEGGVPLPTALGIAGKALANSHMAAAVERVTAGLKEGGGLTRPLAVTGLLPSVAISFLRTGEETAQLPLMLNRLADVLDRDVRTALARIVALLTPAITIVMGGVVAGVIASIMSAILGFNDMALAS</sequence>
<evidence type="ECO:0000256" key="1">
    <source>
        <dbReference type="ARBA" id="ARBA00004651"/>
    </source>
</evidence>
<dbReference type="GO" id="GO:0005886">
    <property type="term" value="C:plasma membrane"/>
    <property type="evidence" value="ECO:0007669"/>
    <property type="project" value="UniProtKB-SubCell"/>
</dbReference>
<evidence type="ECO:0000256" key="5">
    <source>
        <dbReference type="ARBA" id="ARBA00022989"/>
    </source>
</evidence>
<evidence type="ECO:0000256" key="2">
    <source>
        <dbReference type="ARBA" id="ARBA00005745"/>
    </source>
</evidence>
<dbReference type="EMBL" id="CP000927">
    <property type="protein sequence ID" value="ABZ71218.1"/>
    <property type="molecule type" value="Genomic_DNA"/>
</dbReference>
<name>B0T703_CAUSK</name>
<feature type="transmembrane region" description="Helical" evidence="7">
    <location>
        <begin position="365"/>
        <end position="393"/>
    </location>
</feature>
<dbReference type="KEGG" id="cak:Caul_2090"/>
<feature type="domain" description="Type II secretion system protein GspF" evidence="8">
    <location>
        <begin position="269"/>
        <end position="389"/>
    </location>
</feature>
<dbReference type="InterPro" id="IPR018076">
    <property type="entry name" value="T2SS_GspF_dom"/>
</dbReference>
<keyword evidence="6 7" id="KW-0472">Membrane</keyword>
<evidence type="ECO:0000256" key="3">
    <source>
        <dbReference type="ARBA" id="ARBA00022475"/>
    </source>
</evidence>
<dbReference type="STRING" id="366602.Caul_2090"/>
<dbReference type="HOGENOM" id="CLU_035032_2_1_5"/>
<comment type="subcellular location">
    <subcellularLocation>
        <location evidence="1">Cell membrane</location>
        <topology evidence="1">Multi-pass membrane protein</topology>
    </subcellularLocation>
</comment>
<reference evidence="9" key="1">
    <citation type="submission" date="2008-01" db="EMBL/GenBank/DDBJ databases">
        <title>Complete sequence of chromosome of Caulobacter sp. K31.</title>
        <authorList>
            <consortium name="US DOE Joint Genome Institute"/>
            <person name="Copeland A."/>
            <person name="Lucas S."/>
            <person name="Lapidus A."/>
            <person name="Barry K."/>
            <person name="Glavina del Rio T."/>
            <person name="Dalin E."/>
            <person name="Tice H."/>
            <person name="Pitluck S."/>
            <person name="Bruce D."/>
            <person name="Goodwin L."/>
            <person name="Thompson L.S."/>
            <person name="Brettin T."/>
            <person name="Detter J.C."/>
            <person name="Han C."/>
            <person name="Schmutz J."/>
            <person name="Larimer F."/>
            <person name="Land M."/>
            <person name="Hauser L."/>
            <person name="Kyrpides N."/>
            <person name="Kim E."/>
            <person name="Stephens C."/>
            <person name="Richardson P."/>
        </authorList>
    </citation>
    <scope>NUCLEOTIDE SEQUENCE [LARGE SCALE GENOMIC DNA]</scope>
    <source>
        <strain evidence="9">K31</strain>
    </source>
</reference>
<feature type="transmembrane region" description="Helical" evidence="7">
    <location>
        <begin position="218"/>
        <end position="238"/>
    </location>
</feature>
<dbReference type="AlphaFoldDB" id="B0T703"/>
<evidence type="ECO:0000256" key="4">
    <source>
        <dbReference type="ARBA" id="ARBA00022692"/>
    </source>
</evidence>
<accession>B0T703</accession>